<comment type="caution">
    <text evidence="7">The sequence shown here is derived from an EMBL/GenBank/DDBJ whole genome shotgun (WGS) entry which is preliminary data.</text>
</comment>
<dbReference type="RefSeq" id="WP_183415022.1">
    <property type="nucleotide sequence ID" value="NZ_JACHXA010000001.1"/>
</dbReference>
<dbReference type="PANTHER" id="PTHR12918:SF1">
    <property type="entry name" value="CYSTEINE DIOXYGENASE TYPE 1"/>
    <property type="match status" value="1"/>
</dbReference>
<dbReference type="Proteomes" id="UP000581135">
    <property type="component" value="Unassembled WGS sequence"/>
</dbReference>
<feature type="binding site" evidence="6">
    <location>
        <position position="89"/>
    </location>
    <ligand>
        <name>Fe cation</name>
        <dbReference type="ChEBI" id="CHEBI:24875"/>
        <note>catalytic</note>
    </ligand>
</feature>
<protein>
    <submittedName>
        <fullName evidence="7">Putative metal-dependent enzyme (Double-stranded beta helix superfamily)</fullName>
    </submittedName>
</protein>
<keyword evidence="2 6" id="KW-0479">Metal-binding</keyword>
<sequence length="193" mass="21408">MAPQNLGRLRSFIIGMTGAVDRLADDEEALIDAARGHLAALISEDDWLGDAFAKPHPKYYQQYLLHCDPLERFSLVSFVWGPGQRTPIHDHGVWGLVGMLRGAEFSQAYSQRGQALEKGERRRLEPGDIEILRPSLGDIHAVSNAYEDRVSISIHLYGANIGAVRRRVFDPQTGAEKPFVSGYASNVVPNLWG</sequence>
<dbReference type="EMBL" id="JACHXA010000001">
    <property type="protein sequence ID" value="MBB3064218.1"/>
    <property type="molecule type" value="Genomic_DNA"/>
</dbReference>
<evidence type="ECO:0000256" key="3">
    <source>
        <dbReference type="ARBA" id="ARBA00022964"/>
    </source>
</evidence>
<name>A0A839SPS6_9PROT</name>
<evidence type="ECO:0000313" key="8">
    <source>
        <dbReference type="Proteomes" id="UP000581135"/>
    </source>
</evidence>
<keyword evidence="5 6" id="KW-0408">Iron</keyword>
<dbReference type="Gene3D" id="1.20.5.440">
    <property type="entry name" value="ATP synthase delta/epsilon subunit, C-terminal domain"/>
    <property type="match status" value="1"/>
</dbReference>
<dbReference type="GO" id="GO:0008198">
    <property type="term" value="F:ferrous iron binding"/>
    <property type="evidence" value="ECO:0007669"/>
    <property type="project" value="TreeGrafter"/>
</dbReference>
<comment type="similarity">
    <text evidence="1">Belongs to the cysteine dioxygenase family.</text>
</comment>
<dbReference type="AlphaFoldDB" id="A0A839SPS6"/>
<dbReference type="InterPro" id="IPR011051">
    <property type="entry name" value="RmlC_Cupin_sf"/>
</dbReference>
<dbReference type="PANTHER" id="PTHR12918">
    <property type="entry name" value="CYSTEINE DIOXYGENASE"/>
    <property type="match status" value="1"/>
</dbReference>
<gene>
    <name evidence="7" type="ORF">FHR98_000483</name>
</gene>
<dbReference type="Pfam" id="PF05995">
    <property type="entry name" value="CDO_I"/>
    <property type="match status" value="1"/>
</dbReference>
<reference evidence="7 8" key="1">
    <citation type="submission" date="2020-08" db="EMBL/GenBank/DDBJ databases">
        <title>Genomic Encyclopedia of Type Strains, Phase III (KMG-III): the genomes of soil and plant-associated and newly described type strains.</title>
        <authorList>
            <person name="Whitman W."/>
        </authorList>
    </citation>
    <scope>NUCLEOTIDE SEQUENCE [LARGE SCALE GENOMIC DNA]</scope>
    <source>
        <strain evidence="7 8">CECT 8803</strain>
    </source>
</reference>
<evidence type="ECO:0000256" key="4">
    <source>
        <dbReference type="ARBA" id="ARBA00023002"/>
    </source>
</evidence>
<dbReference type="GO" id="GO:0016702">
    <property type="term" value="F:oxidoreductase activity, acting on single donors with incorporation of molecular oxygen, incorporation of two atoms of oxygen"/>
    <property type="evidence" value="ECO:0007669"/>
    <property type="project" value="InterPro"/>
</dbReference>
<dbReference type="SUPFAM" id="SSF51182">
    <property type="entry name" value="RmlC-like cupins"/>
    <property type="match status" value="1"/>
</dbReference>
<evidence type="ECO:0000256" key="2">
    <source>
        <dbReference type="ARBA" id="ARBA00022723"/>
    </source>
</evidence>
<proteinExistence type="inferred from homology"/>
<evidence type="ECO:0000313" key="7">
    <source>
        <dbReference type="EMBL" id="MBB3064218.1"/>
    </source>
</evidence>
<evidence type="ECO:0000256" key="6">
    <source>
        <dbReference type="PIRSR" id="PIRSR610300-51"/>
    </source>
</evidence>
<keyword evidence="4" id="KW-0560">Oxidoreductase</keyword>
<evidence type="ECO:0000256" key="1">
    <source>
        <dbReference type="ARBA" id="ARBA00006622"/>
    </source>
</evidence>
<dbReference type="InterPro" id="IPR014710">
    <property type="entry name" value="RmlC-like_jellyroll"/>
</dbReference>
<keyword evidence="8" id="KW-1185">Reference proteome</keyword>
<feature type="binding site" evidence="6">
    <location>
        <position position="140"/>
    </location>
    <ligand>
        <name>Fe cation</name>
        <dbReference type="ChEBI" id="CHEBI:24875"/>
        <note>catalytic</note>
    </ligand>
</feature>
<dbReference type="InterPro" id="IPR010300">
    <property type="entry name" value="CDO_1"/>
</dbReference>
<organism evidence="7 8">
    <name type="scientific">Limibacillus halophilus</name>
    <dbReference type="NCBI Taxonomy" id="1579333"/>
    <lineage>
        <taxon>Bacteria</taxon>
        <taxon>Pseudomonadati</taxon>
        <taxon>Pseudomonadota</taxon>
        <taxon>Alphaproteobacteria</taxon>
        <taxon>Rhodospirillales</taxon>
        <taxon>Rhodovibrionaceae</taxon>
        <taxon>Limibacillus</taxon>
    </lineage>
</organism>
<feature type="binding site" evidence="6">
    <location>
        <position position="91"/>
    </location>
    <ligand>
        <name>Fe cation</name>
        <dbReference type="ChEBI" id="CHEBI:24875"/>
        <note>catalytic</note>
    </ligand>
</feature>
<evidence type="ECO:0000256" key="5">
    <source>
        <dbReference type="ARBA" id="ARBA00023004"/>
    </source>
</evidence>
<accession>A0A839SPS6</accession>
<dbReference type="CDD" id="cd10548">
    <property type="entry name" value="cupin_CDO"/>
    <property type="match status" value="1"/>
</dbReference>
<keyword evidence="3" id="KW-0223">Dioxygenase</keyword>
<dbReference type="Gene3D" id="2.60.120.10">
    <property type="entry name" value="Jelly Rolls"/>
    <property type="match status" value="1"/>
</dbReference>